<proteinExistence type="predicted"/>
<dbReference type="GO" id="GO:0016787">
    <property type="term" value="F:hydrolase activity"/>
    <property type="evidence" value="ECO:0007669"/>
    <property type="project" value="UniProtKB-KW"/>
</dbReference>
<evidence type="ECO:0000313" key="2">
    <source>
        <dbReference type="Proteomes" id="UP000435985"/>
    </source>
</evidence>
<organism evidence="1 2">
    <name type="scientific">Bacteroides ovatus</name>
    <dbReference type="NCBI Taxonomy" id="28116"/>
    <lineage>
        <taxon>Bacteria</taxon>
        <taxon>Pseudomonadati</taxon>
        <taxon>Bacteroidota</taxon>
        <taxon>Bacteroidia</taxon>
        <taxon>Bacteroidales</taxon>
        <taxon>Bacteroidaceae</taxon>
        <taxon>Bacteroides</taxon>
    </lineage>
</organism>
<evidence type="ECO:0000313" key="1">
    <source>
        <dbReference type="EMBL" id="KAA4660244.1"/>
    </source>
</evidence>
<dbReference type="Proteomes" id="UP000435985">
    <property type="component" value="Unassembled WGS sequence"/>
</dbReference>
<sequence length="38" mass="4082">MPSDNNQEMFPIVDEQGNITGAATRGECHSGSKLLHPV</sequence>
<keyword evidence="1" id="KW-0378">Hydrolase</keyword>
<name>A0A642C5A8_BACOV</name>
<accession>A0A642C5A8</accession>
<dbReference type="Gene3D" id="3.90.79.10">
    <property type="entry name" value="Nucleoside Triphosphate Pyrophosphohydrolase"/>
    <property type="match status" value="1"/>
</dbReference>
<comment type="caution">
    <text evidence="1">The sequence shown here is derived from an EMBL/GenBank/DDBJ whole genome shotgun (WGS) entry which is preliminary data.</text>
</comment>
<feature type="non-terminal residue" evidence="1">
    <location>
        <position position="38"/>
    </location>
</feature>
<reference evidence="1 2" key="1">
    <citation type="journal article" date="2019" name="Nat. Med.">
        <title>A library of human gut bacterial isolates paired with longitudinal multiomics data enables mechanistic microbiome research.</title>
        <authorList>
            <person name="Poyet M."/>
            <person name="Groussin M."/>
            <person name="Gibbons S.M."/>
            <person name="Avila-Pacheco J."/>
            <person name="Jiang X."/>
            <person name="Kearney S.M."/>
            <person name="Perrotta A.R."/>
            <person name="Berdy B."/>
            <person name="Zhao S."/>
            <person name="Lieberman T.D."/>
            <person name="Swanson P.K."/>
            <person name="Smith M."/>
            <person name="Roesemann S."/>
            <person name="Alexander J.E."/>
            <person name="Rich S.A."/>
            <person name="Livny J."/>
            <person name="Vlamakis H."/>
            <person name="Clish C."/>
            <person name="Bullock K."/>
            <person name="Deik A."/>
            <person name="Scott J."/>
            <person name="Pierce K.A."/>
            <person name="Xavier R.J."/>
            <person name="Alm E.J."/>
        </authorList>
    </citation>
    <scope>NUCLEOTIDE SEQUENCE [LARGE SCALE GENOMIC DNA]</scope>
    <source>
        <strain evidence="1 2">BIOML-A14</strain>
    </source>
</reference>
<dbReference type="AlphaFoldDB" id="A0A642C5A8"/>
<gene>
    <name evidence="1" type="ORF">F3B98_27205</name>
</gene>
<dbReference type="EMBL" id="VWFO01000105">
    <property type="protein sequence ID" value="KAA4660244.1"/>
    <property type="molecule type" value="Genomic_DNA"/>
</dbReference>
<protein>
    <submittedName>
        <fullName evidence="1">NTP pyrophosphohydrolase</fullName>
    </submittedName>
</protein>